<feature type="compositionally biased region" description="Polar residues" evidence="14">
    <location>
        <begin position="304"/>
        <end position="317"/>
    </location>
</feature>
<dbReference type="InterPro" id="IPR020546">
    <property type="entry name" value="ATP_synth_F1_dsu/esu_N"/>
</dbReference>
<proteinExistence type="inferred from homology"/>
<reference evidence="17" key="1">
    <citation type="submission" date="2021-07" db="EMBL/GenBank/DDBJ databases">
        <title>Genome Resource of American Ginseng Black Spot Pathogen Alternaria panax.</title>
        <authorList>
            <person name="Qiu C."/>
            <person name="Wang W."/>
            <person name="Liu Z."/>
        </authorList>
    </citation>
    <scope>NUCLEOTIDE SEQUENCE</scope>
    <source>
        <strain evidence="17">BNCC115425</strain>
    </source>
</reference>
<dbReference type="InterPro" id="IPR048938">
    <property type="entry name" value="ATPD_C_fung"/>
</dbReference>
<feature type="compositionally biased region" description="Polar residues" evidence="14">
    <location>
        <begin position="968"/>
        <end position="985"/>
    </location>
</feature>
<feature type="region of interest" description="Disordered" evidence="14">
    <location>
        <begin position="917"/>
        <end position="994"/>
    </location>
</feature>
<organism evidence="17 18">
    <name type="scientific">Alternaria panax</name>
    <dbReference type="NCBI Taxonomy" id="48097"/>
    <lineage>
        <taxon>Eukaryota</taxon>
        <taxon>Fungi</taxon>
        <taxon>Dikarya</taxon>
        <taxon>Ascomycota</taxon>
        <taxon>Pezizomycotina</taxon>
        <taxon>Dothideomycetes</taxon>
        <taxon>Pleosporomycetidae</taxon>
        <taxon>Pleosporales</taxon>
        <taxon>Pleosporineae</taxon>
        <taxon>Pleosporaceae</taxon>
        <taxon>Alternaria</taxon>
        <taxon>Alternaria sect. Panax</taxon>
    </lineage>
</organism>
<evidence type="ECO:0000256" key="10">
    <source>
        <dbReference type="ARBA" id="ARBA00023136"/>
    </source>
</evidence>
<evidence type="ECO:0000256" key="1">
    <source>
        <dbReference type="ARBA" id="ARBA00004273"/>
    </source>
</evidence>
<feature type="region of interest" description="Disordered" evidence="14">
    <location>
        <begin position="1209"/>
        <end position="1229"/>
    </location>
</feature>
<dbReference type="FunFam" id="2.60.15.10:FF:000003">
    <property type="entry name" value="ATP synthase subunit delta, mitochondrial"/>
    <property type="match status" value="1"/>
</dbReference>
<evidence type="ECO:0000313" key="17">
    <source>
        <dbReference type="EMBL" id="KAG9187856.1"/>
    </source>
</evidence>
<feature type="region of interest" description="Disordered" evidence="14">
    <location>
        <begin position="1392"/>
        <end position="1423"/>
    </location>
</feature>
<dbReference type="Pfam" id="PF21334">
    <property type="entry name" value="ATPD_C_fung"/>
    <property type="match status" value="1"/>
</dbReference>
<comment type="subcellular location">
    <subcellularLocation>
        <location evidence="1">Mitochondrion inner membrane</location>
    </subcellularLocation>
</comment>
<dbReference type="GO" id="GO:0046933">
    <property type="term" value="F:proton-transporting ATP synthase activity, rotational mechanism"/>
    <property type="evidence" value="ECO:0007669"/>
    <property type="project" value="InterPro"/>
</dbReference>
<evidence type="ECO:0000256" key="6">
    <source>
        <dbReference type="ARBA" id="ARBA00022792"/>
    </source>
</evidence>
<evidence type="ECO:0000259" key="16">
    <source>
        <dbReference type="Pfam" id="PF21334"/>
    </source>
</evidence>
<dbReference type="GO" id="GO:0005743">
    <property type="term" value="C:mitochondrial inner membrane"/>
    <property type="evidence" value="ECO:0007669"/>
    <property type="project" value="UniProtKB-SubCell"/>
</dbReference>
<dbReference type="Gene3D" id="2.60.15.10">
    <property type="entry name" value="F0F1 ATP synthase delta/epsilon subunit, N-terminal"/>
    <property type="match status" value="1"/>
</dbReference>
<feature type="region of interest" description="Disordered" evidence="14">
    <location>
        <begin position="254"/>
        <end position="367"/>
    </location>
</feature>
<evidence type="ECO:0000256" key="8">
    <source>
        <dbReference type="ARBA" id="ARBA00023065"/>
    </source>
</evidence>
<keyword evidence="5" id="KW-0375">Hydrogen ion transport</keyword>
<evidence type="ECO:0000256" key="3">
    <source>
        <dbReference type="ARBA" id="ARBA00016960"/>
    </source>
</evidence>
<feature type="compositionally biased region" description="Polar residues" evidence="14">
    <location>
        <begin position="214"/>
        <end position="223"/>
    </location>
</feature>
<feature type="region of interest" description="Disordered" evidence="14">
    <location>
        <begin position="466"/>
        <end position="511"/>
    </location>
</feature>
<feature type="compositionally biased region" description="Low complexity" evidence="14">
    <location>
        <begin position="487"/>
        <end position="499"/>
    </location>
</feature>
<dbReference type="PANTHER" id="PTHR13822">
    <property type="entry name" value="ATP SYNTHASE DELTA/EPSILON CHAIN"/>
    <property type="match status" value="1"/>
</dbReference>
<keyword evidence="8" id="KW-0406">Ion transport</keyword>
<feature type="domain" description="ATP synthase F1 complex delta/epsilon subunit N-terminal" evidence="15">
    <location>
        <begin position="36"/>
        <end position="108"/>
    </location>
</feature>
<name>A0AAD4I8H6_9PLEO</name>
<evidence type="ECO:0000256" key="12">
    <source>
        <dbReference type="ARBA" id="ARBA00023310"/>
    </source>
</evidence>
<feature type="compositionally biased region" description="Basic and acidic residues" evidence="14">
    <location>
        <begin position="347"/>
        <end position="362"/>
    </location>
</feature>
<evidence type="ECO:0000256" key="4">
    <source>
        <dbReference type="ARBA" id="ARBA00022448"/>
    </source>
</evidence>
<comment type="caution">
    <text evidence="17">The sequence shown here is derived from an EMBL/GenBank/DDBJ whole genome shotgun (WGS) entry which is preliminary data.</text>
</comment>
<gene>
    <name evidence="17" type="ORF">G6011_05727</name>
</gene>
<protein>
    <recommendedName>
        <fullName evidence="3">ATP synthase subunit delta, mitochondrial</fullName>
    </recommendedName>
    <alternativeName>
        <fullName evidence="13">F-ATPase delta subunit</fullName>
    </alternativeName>
</protein>
<dbReference type="HAMAP" id="MF_00530">
    <property type="entry name" value="ATP_synth_epsil_bac"/>
    <property type="match status" value="1"/>
</dbReference>
<evidence type="ECO:0000256" key="7">
    <source>
        <dbReference type="ARBA" id="ARBA00022946"/>
    </source>
</evidence>
<feature type="compositionally biased region" description="Basic and acidic residues" evidence="14">
    <location>
        <begin position="260"/>
        <end position="289"/>
    </location>
</feature>
<feature type="compositionally biased region" description="Polar residues" evidence="14">
    <location>
        <begin position="420"/>
        <end position="429"/>
    </location>
</feature>
<keyword evidence="12" id="KW-0066">ATP synthesis</keyword>
<evidence type="ECO:0000256" key="9">
    <source>
        <dbReference type="ARBA" id="ARBA00023128"/>
    </source>
</evidence>
<dbReference type="Proteomes" id="UP001199106">
    <property type="component" value="Unassembled WGS sequence"/>
</dbReference>
<evidence type="ECO:0000256" key="13">
    <source>
        <dbReference type="ARBA" id="ARBA00031669"/>
    </source>
</evidence>
<dbReference type="InterPro" id="IPR036771">
    <property type="entry name" value="ATPsynth_dsu/esu_N"/>
</dbReference>
<keyword evidence="9" id="KW-0496">Mitochondrion</keyword>
<evidence type="ECO:0000256" key="2">
    <source>
        <dbReference type="ARBA" id="ARBA00005712"/>
    </source>
</evidence>
<dbReference type="SUPFAM" id="SSF51344">
    <property type="entry name" value="Epsilon subunit of F1F0-ATP synthase N-terminal domain"/>
    <property type="match status" value="1"/>
</dbReference>
<dbReference type="GO" id="GO:0045259">
    <property type="term" value="C:proton-transporting ATP synthase complex"/>
    <property type="evidence" value="ECO:0007669"/>
    <property type="project" value="UniProtKB-KW"/>
</dbReference>
<feature type="domain" description="F1F0-ATP synthase subunit delta C-terminal" evidence="16">
    <location>
        <begin position="122"/>
        <end position="162"/>
    </location>
</feature>
<dbReference type="EMBL" id="JAANER010000007">
    <property type="protein sequence ID" value="KAG9187856.1"/>
    <property type="molecule type" value="Genomic_DNA"/>
</dbReference>
<keyword evidence="18" id="KW-1185">Reference proteome</keyword>
<keyword evidence="11" id="KW-0139">CF(1)</keyword>
<accession>A0AAD4I8H6</accession>
<keyword evidence="10" id="KW-0472">Membrane</keyword>
<feature type="region of interest" description="Disordered" evidence="14">
    <location>
        <begin position="1301"/>
        <end position="1355"/>
    </location>
</feature>
<dbReference type="Gene3D" id="6.10.140.880">
    <property type="match status" value="1"/>
</dbReference>
<feature type="region of interest" description="Disordered" evidence="14">
    <location>
        <begin position="667"/>
        <end position="713"/>
    </location>
</feature>
<keyword evidence="6" id="KW-0999">Mitochondrion inner membrane</keyword>
<keyword evidence="4" id="KW-0813">Transport</keyword>
<dbReference type="CDD" id="cd12152">
    <property type="entry name" value="F1-ATPase_delta"/>
    <property type="match status" value="1"/>
</dbReference>
<evidence type="ECO:0000259" key="15">
    <source>
        <dbReference type="Pfam" id="PF02823"/>
    </source>
</evidence>
<evidence type="ECO:0000256" key="11">
    <source>
        <dbReference type="ARBA" id="ARBA00023196"/>
    </source>
</evidence>
<evidence type="ECO:0000313" key="18">
    <source>
        <dbReference type="Proteomes" id="UP001199106"/>
    </source>
</evidence>
<evidence type="ECO:0000256" key="14">
    <source>
        <dbReference type="SAM" id="MobiDB-lite"/>
    </source>
</evidence>
<feature type="region of interest" description="Disordered" evidence="14">
    <location>
        <begin position="214"/>
        <end position="239"/>
    </location>
</feature>
<evidence type="ECO:0000256" key="5">
    <source>
        <dbReference type="ARBA" id="ARBA00022781"/>
    </source>
</evidence>
<dbReference type="InterPro" id="IPR001469">
    <property type="entry name" value="ATP_synth_F1_dsu/esu"/>
</dbReference>
<feature type="region of interest" description="Disordered" evidence="14">
    <location>
        <begin position="414"/>
        <end position="434"/>
    </location>
</feature>
<keyword evidence="7" id="KW-0809">Transit peptide</keyword>
<dbReference type="PANTHER" id="PTHR13822:SF7">
    <property type="entry name" value="ATP SYNTHASE SUBUNIT DELTA, MITOCHONDRIAL"/>
    <property type="match status" value="1"/>
</dbReference>
<comment type="similarity">
    <text evidence="2">Belongs to the ATPase epsilon chain family.</text>
</comment>
<dbReference type="Pfam" id="PF02823">
    <property type="entry name" value="ATP-synt_DE_N"/>
    <property type="match status" value="1"/>
</dbReference>
<feature type="region of interest" description="Disordered" evidence="14">
    <location>
        <begin position="1066"/>
        <end position="1086"/>
    </location>
</feature>
<sequence length="1540" mass="170921">MSSLRIARAALRARPAAIARPIQRRGYAEVANDKIKLSLALPHQSIYKSQDVVQVNLPAETGDMGVLANHVASIEQLKPGLVEIIEEQGGSKQFFLSGGFAVVQPNSVLSINAVEGYPLEDFSAEAVRNQIGEAQKIASGSGSEADIAEAKIELEVLESLQAALKKASLPADIPDYEEEHHDIERESISRRRSTNILASTPRHAEPLDIHLQTADDSSAQASITKGPPAAIGEPKPIDEPDSAAKVVRYLSTRSSVPAAETREAKNSELHLQPEGRRAKPSRDLRRAFEEDQGTSPKRLRRSGSHTASLTESGNSSKEPIDRVAEWTPSTDAKVSRHQFGKSVNVRRRAEEITSRDLGHDGASDLSLSRRSTISDPIPAANIGVEEKYYEIEVLNDVDNRQGYGRRVTQDFGFPGARINSHGTNRTSKPLQDPGNWTKRACGHFSYMGKSEHRDLAQKEMCRQCSTRAAPPEDLPATQRRIRRRALSESSNSTISSSKPSNDDVCHRQRRRRHHSECIPHDKCGDKFAEELGYIIDNILDEHANTLQAVISNIKNSQPSIGQLRRVSGDLVQRCQTNGTCRQRCQASCRPAQPSCLQDDDWLPPCSYAPPKAAEKLNVGSTGQLKPNLNDPRSSLREALQSIPDLVDLINSAADDLGVNLERRPTATDDDMFRNAPYETRSRESVSYRPDLSSEATEDKATDEEPLTEDSWLQQTRKHLTELSEAREQLMNELDSIAGDLDAQLQDQQETQQEDEPFVRPVQRVLGKAPTSLSRTPTLQRNALVKSVQRVLSKTPAILSRRSTWQDEEQVDDTDVKFVQRVLSESSTGRSHKSTWHLDTRHDSNTVQDHYEDDSSVETTQPMLEKIPTGLACVSTGEREESVDAVIEDFEGNQPDHQEEEVIANLVQRVLSRETTAVSGKLTWSRSKPVDPAIEDVPSTIDAGTDYEPADETRDVPGLSQLVEPTSEARYSSQYEKSVDSQSEQQYEARPGQRYDDHGLTSLFVGYSEPIEDLHDQVLEPESRLSLEANGEILTTYQKHISSTLVGRVAVPEKAETVPPVRRMTKQHFAPKAEHRSDAEPQQDTYTEDELNTPVTVLGRSAVSERTDSMPPVRRMTAKDLATEPKQANGDEAAIRRFTIPLSRQSTVRLEYESEISTTPTIIQEEAQDLPSDSEMAQPQAVQCGDTYRRSSIAVSAYEPYLPPDLEVEEPQETQHHATRRKSSFASPPLRVNTTRTFLLDASDHLPNLDTEEPQESQRFTNLRRYSAAALQPLKGSVRTFSRASTVVSSPPEANLLEEPQEVQRVDTAQKSSFTRSKEEETQEIQHPAIRSLSSISSPQPLERVSRTRSVVSPVASLPESSAVGELYAQEELEEVQPVERFARTFSFVQPVVSPPGEPASGLGEVQRTTTHRRSSNPSPPPLKRVARTFSFELPVSSAPDEAFIQKEPHDVQRVTIRRQSTLTSPQPLQRLARTFSSVTPMKNAPDELIAEEEPCEAKRLTTCRQSSFAPSSPNPVEQATRAVSFASSETNLPDELVSQL</sequence>